<evidence type="ECO:0000313" key="2">
    <source>
        <dbReference type="Proteomes" id="UP000240509"/>
    </source>
</evidence>
<reference evidence="1 2" key="1">
    <citation type="submission" date="2018-03" db="EMBL/GenBank/DDBJ databases">
        <title>Alkalicoccus saliphilus sp. nov., isolated from a mineral pool.</title>
        <authorList>
            <person name="Zhao B."/>
        </authorList>
    </citation>
    <scope>NUCLEOTIDE SEQUENCE [LARGE SCALE GENOMIC DNA]</scope>
    <source>
        <strain evidence="1 2">6AG</strain>
    </source>
</reference>
<name>A0A2T4U215_9BACI</name>
<dbReference type="EMBL" id="PZJJ01000052">
    <property type="protein sequence ID" value="PTL37436.1"/>
    <property type="molecule type" value="Genomic_DNA"/>
</dbReference>
<dbReference type="OrthoDB" id="2972134at2"/>
<proteinExistence type="predicted"/>
<accession>A0A2T4U215</accession>
<comment type="caution">
    <text evidence="1">The sequence shown here is derived from an EMBL/GenBank/DDBJ whole genome shotgun (WGS) entry which is preliminary data.</text>
</comment>
<dbReference type="RefSeq" id="WP_107586333.1">
    <property type="nucleotide sequence ID" value="NZ_PZJJ01000052.1"/>
</dbReference>
<keyword evidence="2" id="KW-1185">Reference proteome</keyword>
<dbReference type="Proteomes" id="UP000240509">
    <property type="component" value="Unassembled WGS sequence"/>
</dbReference>
<gene>
    <name evidence="1" type="ORF">C6Y45_16545</name>
</gene>
<protein>
    <submittedName>
        <fullName evidence="1">Uncharacterized protein</fullName>
    </submittedName>
</protein>
<evidence type="ECO:0000313" key="1">
    <source>
        <dbReference type="EMBL" id="PTL37436.1"/>
    </source>
</evidence>
<organism evidence="1 2">
    <name type="scientific">Alkalicoccus saliphilus</name>
    <dbReference type="NCBI Taxonomy" id="200989"/>
    <lineage>
        <taxon>Bacteria</taxon>
        <taxon>Bacillati</taxon>
        <taxon>Bacillota</taxon>
        <taxon>Bacilli</taxon>
        <taxon>Bacillales</taxon>
        <taxon>Bacillaceae</taxon>
        <taxon>Alkalicoccus</taxon>
    </lineage>
</organism>
<dbReference type="AlphaFoldDB" id="A0A2T4U215"/>
<sequence>MSLYDGSYQELREAAVSVLHRLSDLLNINTVYIAEKVKDSVKIAHVYNHERELVEAGYQTSYEDSY</sequence>